<accession>A0A1J4TPZ6</accession>
<dbReference type="Proteomes" id="UP000183120">
    <property type="component" value="Unassembled WGS sequence"/>
</dbReference>
<protein>
    <submittedName>
        <fullName evidence="1">Uncharacterized protein</fullName>
    </submittedName>
</protein>
<reference evidence="1 2" key="1">
    <citation type="journal article" date="2016" name="Environ. Microbiol.">
        <title>Genomic resolution of a cold subsurface aquifer community provides metabolic insights for novel microbes adapted to high CO concentrations.</title>
        <authorList>
            <person name="Probst A.J."/>
            <person name="Castelle C.J."/>
            <person name="Singh A."/>
            <person name="Brown C.T."/>
            <person name="Anantharaman K."/>
            <person name="Sharon I."/>
            <person name="Hug L.A."/>
            <person name="Burstein D."/>
            <person name="Emerson J.B."/>
            <person name="Thomas B.C."/>
            <person name="Banfield J.F."/>
        </authorList>
    </citation>
    <scope>NUCLEOTIDE SEQUENCE [LARGE SCALE GENOMIC DNA]</scope>
    <source>
        <strain evidence="1">CG1_02_37_22</strain>
    </source>
</reference>
<organism evidence="1 2">
    <name type="scientific">Candidatus Gottesmanbacteria bacterium CG1_02_37_22</name>
    <dbReference type="NCBI Taxonomy" id="1805209"/>
    <lineage>
        <taxon>Bacteria</taxon>
        <taxon>Candidatus Gottesmaniibacteriota</taxon>
    </lineage>
</organism>
<comment type="caution">
    <text evidence="1">The sequence shown here is derived from an EMBL/GenBank/DDBJ whole genome shotgun (WGS) entry which is preliminary data.</text>
</comment>
<proteinExistence type="predicted"/>
<evidence type="ECO:0000313" key="1">
    <source>
        <dbReference type="EMBL" id="OIO13760.1"/>
    </source>
</evidence>
<gene>
    <name evidence="1" type="ORF">AUJ73_03375</name>
</gene>
<sequence length="65" mass="7537">MARRTVLLQPDTLVLPDRYLSSGKGGLRKTMFPRWKTDPDLQKTKEFGLLPVKRKTMSFLSERSI</sequence>
<name>A0A1J4TPZ6_9BACT</name>
<dbReference type="EMBL" id="MNUY01000051">
    <property type="protein sequence ID" value="OIO13760.1"/>
    <property type="molecule type" value="Genomic_DNA"/>
</dbReference>
<dbReference type="AlphaFoldDB" id="A0A1J4TPZ6"/>
<evidence type="ECO:0000313" key="2">
    <source>
        <dbReference type="Proteomes" id="UP000183120"/>
    </source>
</evidence>